<sequence length="336" mass="38667">MKLSAPSLRLLSRLTLLLSIPYILLTSYYLLFSMKASSSNFDRWHPVSSLMGRVPNNLDYRAGYTWHDQSGTTSGIDDMEVDIVIVQSNPHHYWCTCAHRTLNSYAKKHSYGLTWATPTASSVINSKMMKYSLASLSLNPSRLTVIMDCDVFITNPEIRVQDIWREWAHEGTEVLIARDAHWRLGVPVNSGLIIMRGGEFSEELMRNIVQKDRVTEPAYTSLFNSATLVDQPRLTVELLESHQLKNPPESEYEVHDFVTVVSQRVMNSFYRNPDWYWSGFHYDPEESKWRYGDWVAHVTGMQWKERVMAAKLFGGCEGIEEEEVEEIRTDGVKKVS</sequence>
<accession>A0A9W6ZBQ5</accession>
<keyword evidence="3" id="KW-1133">Transmembrane helix</keyword>
<evidence type="ECO:0000313" key="4">
    <source>
        <dbReference type="EMBL" id="GMH47520.1"/>
    </source>
</evidence>
<dbReference type="Proteomes" id="UP001162640">
    <property type="component" value="Unassembled WGS sequence"/>
</dbReference>
<dbReference type="PANTHER" id="PTHR31306">
    <property type="entry name" value="ALPHA-1,6-MANNOSYLTRANSFERASE MNN11-RELATED"/>
    <property type="match status" value="1"/>
</dbReference>
<dbReference type="InterPro" id="IPR008630">
    <property type="entry name" value="Glyco_trans_34"/>
</dbReference>
<evidence type="ECO:0000256" key="2">
    <source>
        <dbReference type="ARBA" id="ARBA00022679"/>
    </source>
</evidence>
<gene>
    <name evidence="4" type="ORF">TL16_g00080</name>
</gene>
<protein>
    <submittedName>
        <fullName evidence="4">Uncharacterized protein</fullName>
    </submittedName>
</protein>
<dbReference type="EMBL" id="BLQM01000002">
    <property type="protein sequence ID" value="GMH47520.1"/>
    <property type="molecule type" value="Genomic_DNA"/>
</dbReference>
<dbReference type="GO" id="GO:0000139">
    <property type="term" value="C:Golgi membrane"/>
    <property type="evidence" value="ECO:0007669"/>
    <property type="project" value="TreeGrafter"/>
</dbReference>
<keyword evidence="1" id="KW-0328">Glycosyltransferase</keyword>
<keyword evidence="2" id="KW-0808">Transferase</keyword>
<dbReference type="AlphaFoldDB" id="A0A9W6ZBQ5"/>
<dbReference type="PANTHER" id="PTHR31306:SF4">
    <property type="entry name" value="ALPHA-1,2-GALACTOSYLTRANSFERASE"/>
    <property type="match status" value="1"/>
</dbReference>
<reference evidence="5" key="1">
    <citation type="journal article" date="2023" name="Commun. Biol.">
        <title>Genome analysis of Parmales, the sister group of diatoms, reveals the evolutionary specialization of diatoms from phago-mixotrophs to photoautotrophs.</title>
        <authorList>
            <person name="Ban H."/>
            <person name="Sato S."/>
            <person name="Yoshikawa S."/>
            <person name="Yamada K."/>
            <person name="Nakamura Y."/>
            <person name="Ichinomiya M."/>
            <person name="Sato N."/>
            <person name="Blanc-Mathieu R."/>
            <person name="Endo H."/>
            <person name="Kuwata A."/>
            <person name="Ogata H."/>
        </authorList>
    </citation>
    <scope>NUCLEOTIDE SEQUENCE [LARGE SCALE GENOMIC DNA]</scope>
</reference>
<keyword evidence="3" id="KW-0472">Membrane</keyword>
<proteinExistence type="predicted"/>
<organism evidence="4 5">
    <name type="scientific">Triparma laevis f. inornata</name>
    <dbReference type="NCBI Taxonomy" id="1714386"/>
    <lineage>
        <taxon>Eukaryota</taxon>
        <taxon>Sar</taxon>
        <taxon>Stramenopiles</taxon>
        <taxon>Ochrophyta</taxon>
        <taxon>Bolidophyceae</taxon>
        <taxon>Parmales</taxon>
        <taxon>Triparmaceae</taxon>
        <taxon>Triparma</taxon>
    </lineage>
</organism>
<keyword evidence="3" id="KW-0812">Transmembrane</keyword>
<feature type="transmembrane region" description="Helical" evidence="3">
    <location>
        <begin position="12"/>
        <end position="31"/>
    </location>
</feature>
<dbReference type="GO" id="GO:0016757">
    <property type="term" value="F:glycosyltransferase activity"/>
    <property type="evidence" value="ECO:0007669"/>
    <property type="project" value="UniProtKB-KW"/>
</dbReference>
<evidence type="ECO:0000256" key="1">
    <source>
        <dbReference type="ARBA" id="ARBA00022676"/>
    </source>
</evidence>
<evidence type="ECO:0000256" key="3">
    <source>
        <dbReference type="SAM" id="Phobius"/>
    </source>
</evidence>
<name>A0A9W6ZBQ5_9STRA</name>
<dbReference type="GO" id="GO:0006487">
    <property type="term" value="P:protein N-linked glycosylation"/>
    <property type="evidence" value="ECO:0007669"/>
    <property type="project" value="TreeGrafter"/>
</dbReference>
<evidence type="ECO:0000313" key="5">
    <source>
        <dbReference type="Proteomes" id="UP001162640"/>
    </source>
</evidence>
<comment type="caution">
    <text evidence="4">The sequence shown here is derived from an EMBL/GenBank/DDBJ whole genome shotgun (WGS) entry which is preliminary data.</text>
</comment>